<feature type="region of interest" description="Disordered" evidence="1">
    <location>
        <begin position="374"/>
        <end position="400"/>
    </location>
</feature>
<keyword evidence="2" id="KW-0472">Membrane</keyword>
<comment type="caution">
    <text evidence="3">The sequence shown here is derived from an EMBL/GenBank/DDBJ whole genome shotgun (WGS) entry which is preliminary data.</text>
</comment>
<name>A0A433QSR3_9FUNG</name>
<feature type="compositionally biased region" description="Polar residues" evidence="1">
    <location>
        <begin position="645"/>
        <end position="655"/>
    </location>
</feature>
<keyword evidence="4" id="KW-1185">Reference proteome</keyword>
<protein>
    <submittedName>
        <fullName evidence="3">Uncharacterized protein</fullName>
    </submittedName>
</protein>
<dbReference type="Proteomes" id="UP000274822">
    <property type="component" value="Unassembled WGS sequence"/>
</dbReference>
<keyword evidence="2" id="KW-1133">Transmembrane helix</keyword>
<feature type="region of interest" description="Disordered" evidence="1">
    <location>
        <begin position="1"/>
        <end position="23"/>
    </location>
</feature>
<evidence type="ECO:0000313" key="4">
    <source>
        <dbReference type="Proteomes" id="UP000274822"/>
    </source>
</evidence>
<organism evidence="3 4">
    <name type="scientific">Jimgerdemannia flammicorona</name>
    <dbReference type="NCBI Taxonomy" id="994334"/>
    <lineage>
        <taxon>Eukaryota</taxon>
        <taxon>Fungi</taxon>
        <taxon>Fungi incertae sedis</taxon>
        <taxon>Mucoromycota</taxon>
        <taxon>Mucoromycotina</taxon>
        <taxon>Endogonomycetes</taxon>
        <taxon>Endogonales</taxon>
        <taxon>Endogonaceae</taxon>
        <taxon>Jimgerdemannia</taxon>
    </lineage>
</organism>
<gene>
    <name evidence="3" type="ORF">BC938DRAFT_474161</name>
</gene>
<accession>A0A433QSR3</accession>
<evidence type="ECO:0000256" key="1">
    <source>
        <dbReference type="SAM" id="MobiDB-lite"/>
    </source>
</evidence>
<feature type="transmembrane region" description="Helical" evidence="2">
    <location>
        <begin position="186"/>
        <end position="207"/>
    </location>
</feature>
<evidence type="ECO:0000256" key="2">
    <source>
        <dbReference type="SAM" id="Phobius"/>
    </source>
</evidence>
<feature type="region of interest" description="Disordered" evidence="1">
    <location>
        <begin position="441"/>
        <end position="466"/>
    </location>
</feature>
<reference evidence="3 4" key="1">
    <citation type="journal article" date="2018" name="New Phytol.">
        <title>Phylogenomics of Endogonaceae and evolution of mycorrhizas within Mucoromycota.</title>
        <authorList>
            <person name="Chang Y."/>
            <person name="Desiro A."/>
            <person name="Na H."/>
            <person name="Sandor L."/>
            <person name="Lipzen A."/>
            <person name="Clum A."/>
            <person name="Barry K."/>
            <person name="Grigoriev I.V."/>
            <person name="Martin F.M."/>
            <person name="Stajich J.E."/>
            <person name="Smith M.E."/>
            <person name="Bonito G."/>
            <person name="Spatafora J.W."/>
        </authorList>
    </citation>
    <scope>NUCLEOTIDE SEQUENCE [LARGE SCALE GENOMIC DNA]</scope>
    <source>
        <strain evidence="3 4">AD002</strain>
    </source>
</reference>
<dbReference type="AlphaFoldDB" id="A0A433QSR3"/>
<evidence type="ECO:0000313" key="3">
    <source>
        <dbReference type="EMBL" id="RUS32823.1"/>
    </source>
</evidence>
<proteinExistence type="predicted"/>
<feature type="non-terminal residue" evidence="3">
    <location>
        <position position="1"/>
    </location>
</feature>
<feature type="compositionally biased region" description="Low complexity" evidence="1">
    <location>
        <begin position="706"/>
        <end position="718"/>
    </location>
</feature>
<sequence length="808" mass="84762">TPATTPITTPTLATSTQNTTPTTTALPIIPVTTAPISTTAPTVTSTETATSESISASISASSLYSIATPSLNSSLISSVIPSSSSNIPTLSSFLLSTSGSASVSSASVSSAPVSPSPSCQPDANNPASLTCPSGKFCNYTLNACYALLSAGSYCTDGNQCQSTSCTNNACDASATATMDLSKAAKIAGIVIGVFLAAAVAFAIYRVARRRREPSFDRGRSVPSMVFANEGNSSSSTTSLNNNYPFASRNAGFGNTDAPFGAQANSAYPKQEHANTTQYTAYPQNLLYPPSGYPQATSMTNASATANNYDHYYNSSARPHANEETLSPAAAARAFQPQQLTAPAPAVTYRDSHQSNGARLSKYNYLTKAFSHMRSSTLPGGVGPRDSGTLSPEDLRQQQEERDMRNALIASASAAENLSQALDGYDSQPTQGNNPYSDSVTVVHDHGRGESSQGTKDISDEKPCNTLRDSALLPNDEEFGLNGHESLYLGLDTFKMEPLDSTTPAPSNTNNSRYKMQSVYSTYSRDSELYSSPPVPTPGIPAKFQTGPVSPTTISPTVGSKYDFLSHEPASPTNSAHLSDISRGSGFITLHAPIFKAYQADAAASAPVQTPPPRASPVSRQPLAAPQAFHTTTINIAQPQQATILSVAPQRQSPSDESPVLPPSQGSALRVSNISLDSVGVFGTQPVVPSDVPSDYSSPTDPLPQRAASAASTLSTTSSSNPFAGITRGKVTQIVNLPVAQPVAPRVVFSFQDNDESVNVGPSHKSDAETNPFKASKRDSRDAWAEEDERMEAGSNTTVTAAKASYNYF</sequence>
<dbReference type="EMBL" id="RBNJ01001741">
    <property type="protein sequence ID" value="RUS32823.1"/>
    <property type="molecule type" value="Genomic_DNA"/>
</dbReference>
<keyword evidence="2" id="KW-0812">Transmembrane</keyword>
<feature type="region of interest" description="Disordered" evidence="1">
    <location>
        <begin position="645"/>
        <end position="665"/>
    </location>
</feature>
<feature type="region of interest" description="Disordered" evidence="1">
    <location>
        <begin position="689"/>
        <end position="718"/>
    </location>
</feature>
<feature type="compositionally biased region" description="Low complexity" evidence="1">
    <location>
        <begin position="689"/>
        <end position="699"/>
    </location>
</feature>
<feature type="region of interest" description="Disordered" evidence="1">
    <location>
        <begin position="755"/>
        <end position="795"/>
    </location>
</feature>